<feature type="region of interest" description="Disordered" evidence="1">
    <location>
        <begin position="30"/>
        <end position="50"/>
    </location>
</feature>
<dbReference type="EMBL" id="JAHRIQ010106270">
    <property type="protein sequence ID" value="MEQ2256009.1"/>
    <property type="molecule type" value="Genomic_DNA"/>
</dbReference>
<comment type="caution">
    <text evidence="2">The sequence shown here is derived from an EMBL/GenBank/DDBJ whole genome shotgun (WGS) entry which is preliminary data.</text>
</comment>
<sequence length="155" mass="17367">MMFSLSMSVQPQVTLPLSHLINILHPLKSSVGSSSSATCKSRKHKEHAPDSDLQCTEYALSMWNLWELGLSDLGKQQLDELVNHVLPRLNPQEVSPPAWRQSAWRTSHLSSHSFFHNKHGFLLGPGPLMAPVFSNKHLSPLQTVCTELKHWPGNC</sequence>
<keyword evidence="3" id="KW-1185">Reference proteome</keyword>
<organism evidence="2 3">
    <name type="scientific">Ilyodon furcidens</name>
    <name type="common">goldbreast splitfin</name>
    <dbReference type="NCBI Taxonomy" id="33524"/>
    <lineage>
        <taxon>Eukaryota</taxon>
        <taxon>Metazoa</taxon>
        <taxon>Chordata</taxon>
        <taxon>Craniata</taxon>
        <taxon>Vertebrata</taxon>
        <taxon>Euteleostomi</taxon>
        <taxon>Actinopterygii</taxon>
        <taxon>Neopterygii</taxon>
        <taxon>Teleostei</taxon>
        <taxon>Neoteleostei</taxon>
        <taxon>Acanthomorphata</taxon>
        <taxon>Ovalentaria</taxon>
        <taxon>Atherinomorphae</taxon>
        <taxon>Cyprinodontiformes</taxon>
        <taxon>Goodeidae</taxon>
        <taxon>Ilyodon</taxon>
    </lineage>
</organism>
<evidence type="ECO:0000313" key="3">
    <source>
        <dbReference type="Proteomes" id="UP001482620"/>
    </source>
</evidence>
<feature type="compositionally biased region" description="Polar residues" evidence="1">
    <location>
        <begin position="30"/>
        <end position="39"/>
    </location>
</feature>
<dbReference type="Proteomes" id="UP001482620">
    <property type="component" value="Unassembled WGS sequence"/>
</dbReference>
<accession>A0ABV0VFE9</accession>
<evidence type="ECO:0000313" key="2">
    <source>
        <dbReference type="EMBL" id="MEQ2256009.1"/>
    </source>
</evidence>
<proteinExistence type="predicted"/>
<name>A0ABV0VFE9_9TELE</name>
<evidence type="ECO:0000256" key="1">
    <source>
        <dbReference type="SAM" id="MobiDB-lite"/>
    </source>
</evidence>
<reference evidence="2 3" key="1">
    <citation type="submission" date="2021-06" db="EMBL/GenBank/DDBJ databases">
        <authorList>
            <person name="Palmer J.M."/>
        </authorList>
    </citation>
    <scope>NUCLEOTIDE SEQUENCE [LARGE SCALE GENOMIC DNA]</scope>
    <source>
        <strain evidence="3">if_2019</strain>
        <tissue evidence="2">Muscle</tissue>
    </source>
</reference>
<gene>
    <name evidence="2" type="ORF">ILYODFUR_019795</name>
</gene>
<protein>
    <submittedName>
        <fullName evidence="2">Uncharacterized protein</fullName>
    </submittedName>
</protein>